<comment type="caution">
    <text evidence="1">The sequence shown here is derived from an EMBL/GenBank/DDBJ whole genome shotgun (WGS) entry which is preliminary data.</text>
</comment>
<sequence length="67" mass="7743">MRLLRDNTTSIGSESNSWERTTWKIYLSQSQLCQVLQLEGKSDKTSQIRMWFTTAFQVSTLSLLLQG</sequence>
<accession>A0A3L8D348</accession>
<evidence type="ECO:0000313" key="1">
    <source>
        <dbReference type="EMBL" id="RLU14927.1"/>
    </source>
</evidence>
<dbReference type="Proteomes" id="UP000279307">
    <property type="component" value="Chromosome 14"/>
</dbReference>
<protein>
    <submittedName>
        <fullName evidence="1">Uncharacterized protein</fullName>
    </submittedName>
</protein>
<organism evidence="1">
    <name type="scientific">Ooceraea biroi</name>
    <name type="common">Clonal raider ant</name>
    <name type="synonym">Cerapachys biroi</name>
    <dbReference type="NCBI Taxonomy" id="2015173"/>
    <lineage>
        <taxon>Eukaryota</taxon>
        <taxon>Metazoa</taxon>
        <taxon>Ecdysozoa</taxon>
        <taxon>Arthropoda</taxon>
        <taxon>Hexapoda</taxon>
        <taxon>Insecta</taxon>
        <taxon>Pterygota</taxon>
        <taxon>Neoptera</taxon>
        <taxon>Endopterygota</taxon>
        <taxon>Hymenoptera</taxon>
        <taxon>Apocrita</taxon>
        <taxon>Aculeata</taxon>
        <taxon>Formicoidea</taxon>
        <taxon>Formicidae</taxon>
        <taxon>Dorylinae</taxon>
        <taxon>Ooceraea</taxon>
    </lineage>
</organism>
<proteinExistence type="predicted"/>
<dbReference type="EMBL" id="QOIP01000014">
    <property type="protein sequence ID" value="RLU14927.1"/>
    <property type="molecule type" value="Genomic_DNA"/>
</dbReference>
<reference evidence="1" key="1">
    <citation type="journal article" date="2018" name="Genome Res.">
        <title>The genomic architecture and molecular evolution of ant odorant receptors.</title>
        <authorList>
            <person name="McKenzie S.K."/>
            <person name="Kronauer D.J.C."/>
        </authorList>
    </citation>
    <scope>NUCLEOTIDE SEQUENCE [LARGE SCALE GENOMIC DNA]</scope>
    <source>
        <strain evidence="1">Clonal line C1</strain>
    </source>
</reference>
<dbReference type="AlphaFoldDB" id="A0A3L8D348"/>
<reference evidence="1" key="2">
    <citation type="submission" date="2018-07" db="EMBL/GenBank/DDBJ databases">
        <authorList>
            <person name="Mckenzie S.K."/>
            <person name="Kronauer D.J.C."/>
        </authorList>
    </citation>
    <scope>NUCLEOTIDE SEQUENCE</scope>
    <source>
        <strain evidence="1">Clonal line C1</strain>
    </source>
</reference>
<gene>
    <name evidence="1" type="ORF">DMN91_012814</name>
</gene>
<name>A0A3L8D348_OOCBI</name>